<dbReference type="AlphaFoldDB" id="A0A1R1QIQ4"/>
<dbReference type="EMBL" id="MTJL01000026">
    <property type="protein sequence ID" value="OMI04535.1"/>
    <property type="molecule type" value="Genomic_DNA"/>
</dbReference>
<accession>A0A1R1QIQ4</accession>
<accession>A0A1R1RZQ3</accession>
<evidence type="ECO:0000313" key="2">
    <source>
        <dbReference type="Proteomes" id="UP000187367"/>
    </source>
</evidence>
<dbReference type="RefSeq" id="WP_076760669.1">
    <property type="nucleotide sequence ID" value="NZ_JARMMH010000020.1"/>
</dbReference>
<protein>
    <submittedName>
        <fullName evidence="1">Uncharacterized protein</fullName>
    </submittedName>
</protein>
<dbReference type="Proteomes" id="UP000187367">
    <property type="component" value="Unassembled WGS sequence"/>
</dbReference>
<organism evidence="1 2">
    <name type="scientific">Bacillus swezeyi</name>
    <dbReference type="NCBI Taxonomy" id="1925020"/>
    <lineage>
        <taxon>Bacteria</taxon>
        <taxon>Bacillati</taxon>
        <taxon>Bacillota</taxon>
        <taxon>Bacilli</taxon>
        <taxon>Bacillales</taxon>
        <taxon>Bacillaceae</taxon>
        <taxon>Bacillus</taxon>
    </lineage>
</organism>
<proteinExistence type="predicted"/>
<keyword evidence="2" id="KW-1185">Reference proteome</keyword>
<evidence type="ECO:0000313" key="1">
    <source>
        <dbReference type="EMBL" id="OMI04535.1"/>
    </source>
</evidence>
<gene>
    <name evidence="1" type="ORF">BW143_13870</name>
</gene>
<name>A0A1R1QIQ4_9BACI</name>
<comment type="caution">
    <text evidence="1">The sequence shown here is derived from an EMBL/GenBank/DDBJ whole genome shotgun (WGS) entry which is preliminary data.</text>
</comment>
<reference evidence="1 2" key="1">
    <citation type="submission" date="2017-01" db="EMBL/GenBank/DDBJ databases">
        <title>Bacillus phylogenomics.</title>
        <authorList>
            <person name="Dunlap C."/>
        </authorList>
    </citation>
    <scope>NUCLEOTIDE SEQUENCE [LARGE SCALE GENOMIC DNA]</scope>
    <source>
        <strain evidence="1 2">NRRL B-41282</strain>
    </source>
</reference>
<sequence length="63" mass="7280">MASILKARNKSGLGFYERMGGKKYLRRKSRFEGMVDGKMSPYDGWKIEIKVMNGFTFVLNVLK</sequence>